<evidence type="ECO:0000313" key="2">
    <source>
        <dbReference type="Proteomes" id="UP000805193"/>
    </source>
</evidence>
<name>A0AC60R1Q7_IXOPE</name>
<reference evidence="1 2" key="1">
    <citation type="journal article" date="2020" name="Cell">
        <title>Large-Scale Comparative Analyses of Tick Genomes Elucidate Their Genetic Diversity and Vector Capacities.</title>
        <authorList>
            <consortium name="Tick Genome and Microbiome Consortium (TIGMIC)"/>
            <person name="Jia N."/>
            <person name="Wang J."/>
            <person name="Shi W."/>
            <person name="Du L."/>
            <person name="Sun Y."/>
            <person name="Zhan W."/>
            <person name="Jiang J.F."/>
            <person name="Wang Q."/>
            <person name="Zhang B."/>
            <person name="Ji P."/>
            <person name="Bell-Sakyi L."/>
            <person name="Cui X.M."/>
            <person name="Yuan T.T."/>
            <person name="Jiang B.G."/>
            <person name="Yang W.F."/>
            <person name="Lam T.T."/>
            <person name="Chang Q.C."/>
            <person name="Ding S.J."/>
            <person name="Wang X.J."/>
            <person name="Zhu J.G."/>
            <person name="Ruan X.D."/>
            <person name="Zhao L."/>
            <person name="Wei J.T."/>
            <person name="Ye R.Z."/>
            <person name="Que T.C."/>
            <person name="Du C.H."/>
            <person name="Zhou Y.H."/>
            <person name="Cheng J.X."/>
            <person name="Dai P.F."/>
            <person name="Guo W.B."/>
            <person name="Han X.H."/>
            <person name="Huang E.J."/>
            <person name="Li L.F."/>
            <person name="Wei W."/>
            <person name="Gao Y.C."/>
            <person name="Liu J.Z."/>
            <person name="Shao H.Z."/>
            <person name="Wang X."/>
            <person name="Wang C.C."/>
            <person name="Yang T.C."/>
            <person name="Huo Q.B."/>
            <person name="Li W."/>
            <person name="Chen H.Y."/>
            <person name="Chen S.E."/>
            <person name="Zhou L.G."/>
            <person name="Ni X.B."/>
            <person name="Tian J.H."/>
            <person name="Sheng Y."/>
            <person name="Liu T."/>
            <person name="Pan Y.S."/>
            <person name="Xia L.Y."/>
            <person name="Li J."/>
            <person name="Zhao F."/>
            <person name="Cao W.C."/>
        </authorList>
    </citation>
    <scope>NUCLEOTIDE SEQUENCE [LARGE SCALE GENOMIC DNA]</scope>
    <source>
        <strain evidence="1">Iper-2018</strain>
    </source>
</reference>
<keyword evidence="2" id="KW-1185">Reference proteome</keyword>
<organism evidence="1 2">
    <name type="scientific">Ixodes persulcatus</name>
    <name type="common">Taiga tick</name>
    <dbReference type="NCBI Taxonomy" id="34615"/>
    <lineage>
        <taxon>Eukaryota</taxon>
        <taxon>Metazoa</taxon>
        <taxon>Ecdysozoa</taxon>
        <taxon>Arthropoda</taxon>
        <taxon>Chelicerata</taxon>
        <taxon>Arachnida</taxon>
        <taxon>Acari</taxon>
        <taxon>Parasitiformes</taxon>
        <taxon>Ixodida</taxon>
        <taxon>Ixodoidea</taxon>
        <taxon>Ixodidae</taxon>
        <taxon>Ixodinae</taxon>
        <taxon>Ixodes</taxon>
    </lineage>
</organism>
<feature type="non-terminal residue" evidence="1">
    <location>
        <position position="406"/>
    </location>
</feature>
<evidence type="ECO:0000313" key="1">
    <source>
        <dbReference type="EMBL" id="KAG0444673.1"/>
    </source>
</evidence>
<comment type="caution">
    <text evidence="1">The sequence shown here is derived from an EMBL/GenBank/DDBJ whole genome shotgun (WGS) entry which is preliminary data.</text>
</comment>
<protein>
    <submittedName>
        <fullName evidence="1">Uncharacterized protein</fullName>
    </submittedName>
</protein>
<sequence length="406" mass="45222">MEIFTGRLRTSVSAVPALPAMSDEDELTEPRGPSCRPDQDAEPNGAHSRADFVAFLRRHLCQDDQAAMFQVTVLQIEGDSKTAIEVQKALNQLQMKVQDRLQQGFFPSVDRTGISLLVQQNQGLRFTVSISVSSRSTPYVLLQECALLYPGKPVSDLQYTLPLGSYHPPEEYLDLYMHGMERWDGMQEKQAVLLEGLLEHLKRPLSPDTYLEVFSTLLFLEEIKIDADFRKPGKASLHLRPFPNYGGWFVLEVPDSLVGHPSILEGSNVTVDLYSGQMKLGPKFTGKITEIKTGMIFLKFSESFFNRSIATNAEQCRAVKNIVLGLHRPYPFLLFGPPGTGKTVTLVEALMQVCKLIPSSHILVVAPSNSACDNLAEKLLGYLGPSQILRIYSASVHRSKLSKKLQ</sequence>
<dbReference type="Proteomes" id="UP000805193">
    <property type="component" value="Unassembled WGS sequence"/>
</dbReference>
<accession>A0AC60R1Q7</accession>
<gene>
    <name evidence="1" type="ORF">HPB47_013517</name>
</gene>
<proteinExistence type="predicted"/>
<dbReference type="EMBL" id="JABSTQ010001655">
    <property type="protein sequence ID" value="KAG0444673.1"/>
    <property type="molecule type" value="Genomic_DNA"/>
</dbReference>